<feature type="compositionally biased region" description="Low complexity" evidence="15">
    <location>
        <begin position="1211"/>
        <end position="1226"/>
    </location>
</feature>
<dbReference type="Pfam" id="PF01759">
    <property type="entry name" value="NTR"/>
    <property type="match status" value="1"/>
</dbReference>
<dbReference type="FunFam" id="2.60.120.290:FF:000005">
    <property type="entry name" value="Procollagen C-endopeptidase enhancer 1"/>
    <property type="match status" value="1"/>
</dbReference>
<feature type="region of interest" description="Disordered" evidence="15">
    <location>
        <begin position="1367"/>
        <end position="1403"/>
    </location>
</feature>
<feature type="region of interest" description="Disordered" evidence="15">
    <location>
        <begin position="1714"/>
        <end position="1894"/>
    </location>
</feature>
<dbReference type="FunFam" id="3.30.450.20:FF:000013">
    <property type="entry name" value="Period circadian protein homolog 2"/>
    <property type="match status" value="1"/>
</dbReference>
<dbReference type="Gene3D" id="2.40.50.120">
    <property type="match status" value="1"/>
</dbReference>
<feature type="compositionally biased region" description="Polar residues" evidence="15">
    <location>
        <begin position="1155"/>
        <end position="1165"/>
    </location>
</feature>
<evidence type="ECO:0000313" key="20">
    <source>
        <dbReference type="Proteomes" id="UP000606274"/>
    </source>
</evidence>
<dbReference type="Pfam" id="PF00431">
    <property type="entry name" value="CUB"/>
    <property type="match status" value="2"/>
</dbReference>
<dbReference type="SUPFAM" id="SSF50242">
    <property type="entry name" value="TIMP-like"/>
    <property type="match status" value="1"/>
</dbReference>
<dbReference type="GO" id="GO:0005576">
    <property type="term" value="C:extracellular region"/>
    <property type="evidence" value="ECO:0007669"/>
    <property type="project" value="UniProtKB-SubCell"/>
</dbReference>
<feature type="region of interest" description="Disordered" evidence="15">
    <location>
        <begin position="546"/>
        <end position="577"/>
    </location>
</feature>
<feature type="region of interest" description="Disordered" evidence="15">
    <location>
        <begin position="1120"/>
        <end position="1168"/>
    </location>
</feature>
<feature type="domain" description="CUB" evidence="16">
    <location>
        <begin position="1598"/>
        <end position="1712"/>
    </location>
</feature>
<dbReference type="GO" id="GO:0000976">
    <property type="term" value="F:transcription cis-regulatory region binding"/>
    <property type="evidence" value="ECO:0007669"/>
    <property type="project" value="TreeGrafter"/>
</dbReference>
<keyword evidence="7" id="KW-0677">Repeat</keyword>
<evidence type="ECO:0000256" key="5">
    <source>
        <dbReference type="ARBA" id="ARBA00022525"/>
    </source>
</evidence>
<evidence type="ECO:0008006" key="21">
    <source>
        <dbReference type="Google" id="ProtNLM"/>
    </source>
</evidence>
<evidence type="ECO:0000259" key="16">
    <source>
        <dbReference type="PROSITE" id="PS01180"/>
    </source>
</evidence>
<dbReference type="InterPro" id="IPR018933">
    <property type="entry name" value="Netrin_module_non-TIMP"/>
</dbReference>
<feature type="region of interest" description="Disordered" evidence="15">
    <location>
        <begin position="1"/>
        <end position="173"/>
    </location>
</feature>
<dbReference type="Pfam" id="PF21353">
    <property type="entry name" value="Per3-like_PAS-A"/>
    <property type="match status" value="1"/>
</dbReference>
<feature type="compositionally biased region" description="Low complexity" evidence="15">
    <location>
        <begin position="1738"/>
        <end position="1748"/>
    </location>
</feature>
<name>A0A8T0BJY9_SILME</name>
<keyword evidence="10 14" id="KW-1015">Disulfide bond</keyword>
<protein>
    <recommendedName>
        <fullName evidence="21">PAS domain-containing protein</fullName>
    </recommendedName>
</protein>
<keyword evidence="5" id="KW-0964">Secreted</keyword>
<evidence type="ECO:0000256" key="8">
    <source>
        <dbReference type="ARBA" id="ARBA00023015"/>
    </source>
</evidence>
<dbReference type="PROSITE" id="PS50189">
    <property type="entry name" value="NTR"/>
    <property type="match status" value="1"/>
</dbReference>
<evidence type="ECO:0000256" key="2">
    <source>
        <dbReference type="ARBA" id="ARBA00004496"/>
    </source>
</evidence>
<dbReference type="CDD" id="cd00041">
    <property type="entry name" value="CUB"/>
    <property type="match status" value="2"/>
</dbReference>
<dbReference type="SMART" id="SM00042">
    <property type="entry name" value="CUB"/>
    <property type="match status" value="2"/>
</dbReference>
<dbReference type="Pfam" id="PF12114">
    <property type="entry name" value="Period_C"/>
    <property type="match status" value="1"/>
</dbReference>
<evidence type="ECO:0000256" key="11">
    <source>
        <dbReference type="ARBA" id="ARBA00023163"/>
    </source>
</evidence>
<feature type="region of interest" description="Disordered" evidence="15">
    <location>
        <begin position="1047"/>
        <end position="1091"/>
    </location>
</feature>
<keyword evidence="20" id="KW-1185">Reference proteome</keyword>
<feature type="domain" description="NTR" evidence="18">
    <location>
        <begin position="1895"/>
        <end position="2014"/>
    </location>
</feature>
<feature type="region of interest" description="Disordered" evidence="15">
    <location>
        <begin position="678"/>
        <end position="712"/>
    </location>
</feature>
<dbReference type="GO" id="GO:0000122">
    <property type="term" value="P:negative regulation of transcription by RNA polymerase II"/>
    <property type="evidence" value="ECO:0007669"/>
    <property type="project" value="TreeGrafter"/>
</dbReference>
<dbReference type="Gene3D" id="3.30.450.20">
    <property type="entry name" value="PAS domain"/>
    <property type="match status" value="2"/>
</dbReference>
<comment type="subcellular location">
    <subcellularLocation>
        <location evidence="2">Cytoplasm</location>
    </subcellularLocation>
    <subcellularLocation>
        <location evidence="1">Nucleus</location>
    </subcellularLocation>
    <subcellularLocation>
        <location evidence="3">Secreted</location>
    </subcellularLocation>
</comment>
<dbReference type="EMBL" id="JABFDY010000006">
    <property type="protein sequence ID" value="KAF7706453.1"/>
    <property type="molecule type" value="Genomic_DNA"/>
</dbReference>
<feature type="compositionally biased region" description="Low complexity" evidence="15">
    <location>
        <begin position="939"/>
        <end position="948"/>
    </location>
</feature>
<evidence type="ECO:0000256" key="3">
    <source>
        <dbReference type="ARBA" id="ARBA00004613"/>
    </source>
</evidence>
<dbReference type="InterPro" id="IPR057310">
    <property type="entry name" value="PER1-3_bHLH"/>
</dbReference>
<evidence type="ECO:0000256" key="13">
    <source>
        <dbReference type="ARBA" id="ARBA00023242"/>
    </source>
</evidence>
<reference evidence="19" key="1">
    <citation type="submission" date="2020-08" db="EMBL/GenBank/DDBJ databases">
        <title>Chromosome-level assembly of Southern catfish (Silurus meridionalis) provides insights into visual adaptation to the nocturnal and benthic lifestyles.</title>
        <authorList>
            <person name="Zhang Y."/>
            <person name="Wang D."/>
            <person name="Peng Z."/>
        </authorList>
    </citation>
    <scope>NUCLEOTIDE SEQUENCE</scope>
    <source>
        <strain evidence="19">SWU-2019-XX</strain>
        <tissue evidence="19">Muscle</tissue>
    </source>
</reference>
<evidence type="ECO:0000256" key="9">
    <source>
        <dbReference type="ARBA" id="ARBA00023108"/>
    </source>
</evidence>
<dbReference type="InterPro" id="IPR000014">
    <property type="entry name" value="PAS"/>
</dbReference>
<dbReference type="InterPro" id="IPR013655">
    <property type="entry name" value="PAS_fold_3"/>
</dbReference>
<dbReference type="GO" id="GO:0032922">
    <property type="term" value="P:circadian regulation of gene expression"/>
    <property type="evidence" value="ECO:0007669"/>
    <property type="project" value="TreeGrafter"/>
</dbReference>
<keyword evidence="13" id="KW-0539">Nucleus</keyword>
<evidence type="ECO:0000259" key="18">
    <source>
        <dbReference type="PROSITE" id="PS50189"/>
    </source>
</evidence>
<dbReference type="InterPro" id="IPR050760">
    <property type="entry name" value="Period_circadian_regulator"/>
</dbReference>
<evidence type="ECO:0000256" key="4">
    <source>
        <dbReference type="ARBA" id="ARBA00022490"/>
    </source>
</evidence>
<feature type="domain" description="PAS" evidence="17">
    <location>
        <begin position="412"/>
        <end position="455"/>
    </location>
</feature>
<evidence type="ECO:0000256" key="15">
    <source>
        <dbReference type="SAM" id="MobiDB-lite"/>
    </source>
</evidence>
<dbReference type="Proteomes" id="UP000606274">
    <property type="component" value="Unassembled WGS sequence"/>
</dbReference>
<feature type="compositionally biased region" description="Basic and acidic residues" evidence="15">
    <location>
        <begin position="1370"/>
        <end position="1394"/>
    </location>
</feature>
<dbReference type="InterPro" id="IPR035914">
    <property type="entry name" value="Sperma_CUB_dom_sf"/>
</dbReference>
<feature type="compositionally biased region" description="Polar residues" evidence="15">
    <location>
        <begin position="1714"/>
        <end position="1723"/>
    </location>
</feature>
<organism evidence="19 20">
    <name type="scientific">Silurus meridionalis</name>
    <name type="common">Southern catfish</name>
    <name type="synonym">Silurus soldatovi meridionalis</name>
    <dbReference type="NCBI Taxonomy" id="175797"/>
    <lineage>
        <taxon>Eukaryota</taxon>
        <taxon>Metazoa</taxon>
        <taxon>Chordata</taxon>
        <taxon>Craniata</taxon>
        <taxon>Vertebrata</taxon>
        <taxon>Euteleostomi</taxon>
        <taxon>Actinopterygii</taxon>
        <taxon>Neopterygii</taxon>
        <taxon>Teleostei</taxon>
        <taxon>Ostariophysi</taxon>
        <taxon>Siluriformes</taxon>
        <taxon>Siluridae</taxon>
        <taxon>Silurus</taxon>
    </lineage>
</organism>
<feature type="compositionally biased region" description="Low complexity" evidence="15">
    <location>
        <begin position="908"/>
        <end position="922"/>
    </location>
</feature>
<dbReference type="GO" id="GO:0005634">
    <property type="term" value="C:nucleus"/>
    <property type="evidence" value="ECO:0007669"/>
    <property type="project" value="UniProtKB-SubCell"/>
</dbReference>
<dbReference type="InterPro" id="IPR008993">
    <property type="entry name" value="TIMP-like_OB-fold"/>
</dbReference>
<dbReference type="InterPro" id="IPR048814">
    <property type="entry name" value="Per1-3_PAS-A"/>
</dbReference>
<dbReference type="FunFam" id="2.60.120.290:FF:000013">
    <property type="entry name" value="Membrane frizzled-related protein"/>
    <property type="match status" value="1"/>
</dbReference>
<dbReference type="InterPro" id="IPR000859">
    <property type="entry name" value="CUB_dom"/>
</dbReference>
<dbReference type="CDD" id="cd03576">
    <property type="entry name" value="NTR_PCOLCE"/>
    <property type="match status" value="1"/>
</dbReference>
<feature type="region of interest" description="Disordered" evidence="15">
    <location>
        <begin position="869"/>
        <end position="953"/>
    </location>
</feature>
<dbReference type="PROSITE" id="PS50112">
    <property type="entry name" value="PAS"/>
    <property type="match status" value="1"/>
</dbReference>
<evidence type="ECO:0000313" key="19">
    <source>
        <dbReference type="EMBL" id="KAF7706453.1"/>
    </source>
</evidence>
<dbReference type="GO" id="GO:0005737">
    <property type="term" value="C:cytoplasm"/>
    <property type="evidence" value="ECO:0007669"/>
    <property type="project" value="UniProtKB-SubCell"/>
</dbReference>
<dbReference type="InterPro" id="IPR035814">
    <property type="entry name" value="NTR_PCOLCE"/>
</dbReference>
<keyword evidence="9" id="KW-0090">Biological rhythms</keyword>
<feature type="compositionally biased region" description="Pro residues" evidence="15">
    <location>
        <begin position="1775"/>
        <end position="1790"/>
    </location>
</feature>
<keyword evidence="8" id="KW-0805">Transcription regulation</keyword>
<feature type="compositionally biased region" description="Polar residues" evidence="15">
    <location>
        <begin position="154"/>
        <end position="173"/>
    </location>
</feature>
<feature type="region of interest" description="Disordered" evidence="15">
    <location>
        <begin position="1180"/>
        <end position="1247"/>
    </location>
</feature>
<dbReference type="SUPFAM" id="SSF49854">
    <property type="entry name" value="Spermadhesin, CUB domain"/>
    <property type="match status" value="2"/>
</dbReference>
<dbReference type="InterPro" id="IPR001134">
    <property type="entry name" value="Netrin_domain"/>
</dbReference>
<gene>
    <name evidence="19" type="ORF">HF521_019707</name>
</gene>
<dbReference type="SUPFAM" id="SSF55785">
    <property type="entry name" value="PYP-like sensor domain (PAS domain)"/>
    <property type="match status" value="1"/>
</dbReference>
<dbReference type="InterPro" id="IPR035965">
    <property type="entry name" value="PAS-like_dom_sf"/>
</dbReference>
<feature type="compositionally biased region" description="Polar residues" evidence="15">
    <location>
        <begin position="1061"/>
        <end position="1074"/>
    </location>
</feature>
<feature type="compositionally biased region" description="Low complexity" evidence="15">
    <location>
        <begin position="128"/>
        <end position="153"/>
    </location>
</feature>
<feature type="compositionally biased region" description="Gly residues" evidence="15">
    <location>
        <begin position="815"/>
        <end position="828"/>
    </location>
</feature>
<dbReference type="InterPro" id="IPR022728">
    <property type="entry name" value="Period_circadian-like_C"/>
</dbReference>
<comment type="caution">
    <text evidence="14">Lacks conserved residue(s) required for the propagation of feature annotation.</text>
</comment>
<evidence type="ECO:0000256" key="12">
    <source>
        <dbReference type="ARBA" id="ARBA00023180"/>
    </source>
</evidence>
<comment type="caution">
    <text evidence="19">The sequence shown here is derived from an EMBL/GenBank/DDBJ whole genome shotgun (WGS) entry which is preliminary data.</text>
</comment>
<dbReference type="PROSITE" id="PS01180">
    <property type="entry name" value="CUB"/>
    <property type="match status" value="2"/>
</dbReference>
<feature type="compositionally biased region" description="Polar residues" evidence="15">
    <location>
        <begin position="554"/>
        <end position="573"/>
    </location>
</feature>
<evidence type="ECO:0000256" key="10">
    <source>
        <dbReference type="ARBA" id="ARBA00023157"/>
    </source>
</evidence>
<dbReference type="PANTHER" id="PTHR11269:SF8">
    <property type="entry name" value="PERIOD CIRCADIAN PROTEIN HOMOLOG 1"/>
    <property type="match status" value="1"/>
</dbReference>
<feature type="compositionally biased region" description="Basic residues" evidence="15">
    <location>
        <begin position="887"/>
        <end position="899"/>
    </location>
</feature>
<dbReference type="SMART" id="SM00091">
    <property type="entry name" value="PAS"/>
    <property type="match status" value="2"/>
</dbReference>
<feature type="compositionally biased region" description="Polar residues" evidence="15">
    <location>
        <begin position="1865"/>
        <end position="1887"/>
    </location>
</feature>
<dbReference type="GO" id="GO:0001222">
    <property type="term" value="F:transcription corepressor binding"/>
    <property type="evidence" value="ECO:0007669"/>
    <property type="project" value="TreeGrafter"/>
</dbReference>
<feature type="compositionally biased region" description="Low complexity" evidence="15">
    <location>
        <begin position="1047"/>
        <end position="1060"/>
    </location>
</feature>
<dbReference type="Pfam" id="PF23170">
    <property type="entry name" value="bHLH_PER"/>
    <property type="match status" value="1"/>
</dbReference>
<dbReference type="CDD" id="cd00130">
    <property type="entry name" value="PAS"/>
    <property type="match status" value="1"/>
</dbReference>
<dbReference type="Gene3D" id="2.60.120.290">
    <property type="entry name" value="Spermadhesin, CUB domain"/>
    <property type="match status" value="2"/>
</dbReference>
<feature type="compositionally biased region" description="Pro residues" evidence="15">
    <location>
        <begin position="795"/>
        <end position="805"/>
    </location>
</feature>
<feature type="compositionally biased region" description="Low complexity" evidence="15">
    <location>
        <begin position="1180"/>
        <end position="1191"/>
    </location>
</feature>
<dbReference type="Pfam" id="PF08447">
    <property type="entry name" value="PAS_3"/>
    <property type="match status" value="1"/>
</dbReference>
<sequence length="2014" mass="216740">MSNDSSDSTPSNVPRMGAGGAEEEEIVVAQTGSPAMSGISPSSDSANGRTGSSSGGESGPTGLSSDNRGPNSDDMDALSSGNDSGERESEGGLERENGSRGRQSMRSYQSSSSHNGKDSGMMLETTESNKSSNSQSPSPPSSSLAYSLLSASSEQDPSSTSGCSSEQSARVQTQKELMRALKELKIRLPAERKTKGRSSTLNALKYALNCVKQVQANQEYYHQWNVEECHGCSLDLSTFTIEELDNITSEYTLKNTDTFSMAVSFLSGKVVYISPQGSSLLRSKPEKLQGALFSELLAPQDVSTFFSSTAPCRLPPWASCIGSASHAVEYTKEKSMFCRISADGSSSGDMRYYPFRLTPYLLTLRDSDTADPQPCCLLIAERVHSGYEAPRIPPDKRIFTTSHTPSCLFQEVDERAVPLLGYLPQDLVGSPVLLCLHPEDRPMMVAIHKKILQFAGQPFEHSPLRMCARNGEYLTIDTSWSSFVNPWSRKVAFIVGRHKVRTSPLNEDVFTLPRVLEESTVTPDIAQLSEQIHRLLVQPVHSSSSQGYGSLASNGSHELQPSATSSSESNGTTMEDPAQLHKPMTFQQICKDVHMVKTSGQQVFIESRNRPPPRKHTTTASLRAVVDTVPDVAPPSKDPILSQLVRKDPPSAYSYQQINCLDSIIRYLESCNVPNTVKRKCGSSSCTASSTSDDDKQQDTPSNPKGPSVALVSESTPLPALTLHSKAESVASVTSQCSFSSTIVHVGDKKPPESDIVMEEAPTTPVPAPPVLHTLPPPPPPPSPPPLAIAAAPSLAPPPTPPSPAVTPERDGGRRAGGGAGGSGGGRLGLTKEVLSAHTQQEEQNFMCRFRDLSQLRVFDPASVLRRHTTTPITRGARCSRDYPAHSSRRRGRGGKRLKHQETSEQESSLGQSGLTGSLSTGAPAQEGAPNPSFPLAPPTTSSSWPPSVGSQNSLPSVPYPPGMLPLYPLFSPLSHPITDPSMHTGLRFPIQNPQVGSPMVHPMMALVLPNYMFPQIGTALAQPGTATMPQPFYNPNVSFHYPTAGTAPPAPTQTVTAAPQNPSRCSTPQSCSQREGGVEREGTESPLFQSRCSSPLNLLQLEESPTSRLEAATALAFGERQTTPSTGGQGGGVGGPAVANQRSPAEESKENENGEANESNQDAMSSSSDLLDLLLQEDSRSGTGSAASGSGSSGTGSSGSGLGSSGSGSNGCSSSGSGTRSSHTSKYFGSIDSSENDHSRKQTAGGNGEAQFIKCVLQDPIWLLMANTDEKIMMTYQLPIRDRDTVLSKDSVALKAMQKHQPRFTEEQKRELSQVHPWIRTGRLPRAINISGCVGCKSPPSVLPTAPFDVELHEMELCSVLDVTEDGASGEKRMQPDTAMDEREAEGEPKHQMDEDEEEKRLAKTGAENEFIFTATLLLLHTPTVSSCPASACTVLSCLKDKMRGGACVWCVGLLVLGLRWTQGQTNFTRPVFRCGGFLTTNSGFLASEDFPDHYKPNTKCTWYITVPEGQVVMIQFRIFDLEADPTCRYDYVDVYNGHSYTVQKLGRFCGTFRPGALISTSNLMMLEMVSDSGRGGRGFLAFFSGGKPHVDEHQFCGGRLSKPHGSVKTPNWPDSNYPAGISCSWHITVATNMVIEVKFEKLDLETDKYCRFDYVALFNGGESDNSRRIGKFCGDVAPEPVVSRGNELLVQFVSDLSLTGAGFMAHYKSIPRGSQTATPTLDTVPGPRIDSDSISKPRTTSSPTARTKPRPTPKPKATLKPPSGPRKPKPKPTKPTPKLKPTPKPPVKPTKKPKAKPTPKPKTKPTPKPKTKPTLKPKTKPTLKPKVKPSIKPFAKSTAKPGTKPVKPTPASKVQPKPKPGVKTTSKPKTNPATNTSTKITSTGNRKFEDPQCTQPCKRTGTLLTSFCPSHFVFTGKVTAVKPISGGRVEVNVYIMKTYKTGKLNITRRGPAMSVTLTVPCSKCPVLKKGINYVLMGQVNEDGRGILNPSSFVLFHKQVHDKALAILAKKTC</sequence>
<feature type="compositionally biased region" description="Gly residues" evidence="15">
    <location>
        <begin position="1192"/>
        <end position="1210"/>
    </location>
</feature>
<evidence type="ECO:0000256" key="7">
    <source>
        <dbReference type="ARBA" id="ARBA00022737"/>
    </source>
</evidence>
<keyword evidence="12" id="KW-0325">Glycoprotein</keyword>
<feature type="compositionally biased region" description="Polar residues" evidence="15">
    <location>
        <begin position="1"/>
        <end position="12"/>
    </location>
</feature>
<proteinExistence type="predicted"/>
<feature type="compositionally biased region" description="Pro residues" evidence="15">
    <location>
        <begin position="764"/>
        <end position="787"/>
    </location>
</feature>
<feature type="disulfide bond" evidence="14">
    <location>
        <begin position="1598"/>
        <end position="1625"/>
    </location>
</feature>
<keyword evidence="4" id="KW-0963">Cytoplasm</keyword>
<dbReference type="SMART" id="SM00643">
    <property type="entry name" value="C345C"/>
    <property type="match status" value="1"/>
</dbReference>
<feature type="region of interest" description="Disordered" evidence="15">
    <location>
        <begin position="760"/>
        <end position="829"/>
    </location>
</feature>
<dbReference type="PANTHER" id="PTHR11269">
    <property type="entry name" value="PERIOD CIRCADIAN PROTEIN"/>
    <property type="match status" value="1"/>
</dbReference>
<feature type="compositionally biased region" description="Basic residues" evidence="15">
    <location>
        <begin position="1791"/>
        <end position="1831"/>
    </location>
</feature>
<feature type="compositionally biased region" description="Basic and acidic residues" evidence="15">
    <location>
        <begin position="84"/>
        <end position="99"/>
    </location>
</feature>
<evidence type="ECO:0000259" key="17">
    <source>
        <dbReference type="PROSITE" id="PS50112"/>
    </source>
</evidence>
<feature type="domain" description="CUB" evidence="16">
    <location>
        <begin position="1476"/>
        <end position="1588"/>
    </location>
</feature>
<feature type="compositionally biased region" description="Low complexity" evidence="15">
    <location>
        <begin position="100"/>
        <end position="113"/>
    </location>
</feature>
<dbReference type="FunFam" id="3.30.450.20:FF:000004">
    <property type="entry name" value="Period circadian protein homolog 3"/>
    <property type="match status" value="1"/>
</dbReference>
<feature type="compositionally biased region" description="Polar residues" evidence="15">
    <location>
        <begin position="30"/>
        <end position="47"/>
    </location>
</feature>
<evidence type="ECO:0000256" key="14">
    <source>
        <dbReference type="PROSITE-ProRule" id="PRU00059"/>
    </source>
</evidence>
<keyword evidence="6" id="KW-0732">Signal</keyword>
<keyword evidence="11" id="KW-0804">Transcription</keyword>
<accession>A0A8T0BJY9</accession>
<dbReference type="GO" id="GO:0043153">
    <property type="term" value="P:entrainment of circadian clock by photoperiod"/>
    <property type="evidence" value="ECO:0007669"/>
    <property type="project" value="TreeGrafter"/>
</dbReference>
<evidence type="ECO:0000256" key="1">
    <source>
        <dbReference type="ARBA" id="ARBA00004123"/>
    </source>
</evidence>
<evidence type="ECO:0000256" key="6">
    <source>
        <dbReference type="ARBA" id="ARBA00022729"/>
    </source>
</evidence>